<evidence type="ECO:0000313" key="19">
    <source>
        <dbReference type="Proteomes" id="UP001139887"/>
    </source>
</evidence>
<keyword evidence="19" id="KW-1185">Reference proteome</keyword>
<evidence type="ECO:0000256" key="13">
    <source>
        <dbReference type="PIRSR" id="PIRSR018425-2"/>
    </source>
</evidence>
<feature type="binding site" evidence="12">
    <location>
        <begin position="87"/>
        <end position="89"/>
    </location>
    <ligand>
        <name>ATP</name>
        <dbReference type="ChEBI" id="CHEBI:30616"/>
    </ligand>
</feature>
<feature type="binding site" evidence="12">
    <location>
        <position position="154"/>
    </location>
    <ligand>
        <name>ATP</name>
        <dbReference type="ChEBI" id="CHEBI:30616"/>
    </ligand>
</feature>
<evidence type="ECO:0000256" key="1">
    <source>
        <dbReference type="ARBA" id="ARBA00001936"/>
    </source>
</evidence>
<comment type="catalytic activity">
    <reaction evidence="11">
        <text>RNA(n) + ATP = RNA(n)-3'-adenine ribonucleotide + diphosphate</text>
        <dbReference type="Rhea" id="RHEA:11332"/>
        <dbReference type="Rhea" id="RHEA-COMP:14527"/>
        <dbReference type="Rhea" id="RHEA-COMP:17347"/>
        <dbReference type="ChEBI" id="CHEBI:30616"/>
        <dbReference type="ChEBI" id="CHEBI:33019"/>
        <dbReference type="ChEBI" id="CHEBI:140395"/>
        <dbReference type="ChEBI" id="CHEBI:173115"/>
        <dbReference type="EC" id="2.7.7.19"/>
    </reaction>
</comment>
<feature type="binding site" evidence="13">
    <location>
        <position position="100"/>
    </location>
    <ligand>
        <name>Mg(2+)</name>
        <dbReference type="ChEBI" id="CHEBI:18420"/>
        <label>2</label>
        <note>catalytic</note>
    </ligand>
</feature>
<feature type="region of interest" description="Disordered" evidence="14">
    <location>
        <begin position="550"/>
        <end position="656"/>
    </location>
</feature>
<keyword evidence="7 11" id="KW-0547">Nucleotide-binding</keyword>
<proteinExistence type="inferred from homology"/>
<evidence type="ECO:0000256" key="4">
    <source>
        <dbReference type="ARBA" id="ARBA00022664"/>
    </source>
</evidence>
<feature type="compositionally biased region" description="Basic and acidic residues" evidence="14">
    <location>
        <begin position="552"/>
        <end position="563"/>
    </location>
</feature>
<feature type="binding site" evidence="13">
    <location>
        <position position="154"/>
    </location>
    <ligand>
        <name>Mg(2+)</name>
        <dbReference type="ChEBI" id="CHEBI:18420"/>
        <label>2</label>
        <note>catalytic</note>
    </ligand>
</feature>
<evidence type="ECO:0000259" key="15">
    <source>
        <dbReference type="Pfam" id="PF04926"/>
    </source>
</evidence>
<evidence type="ECO:0000256" key="11">
    <source>
        <dbReference type="PIRNR" id="PIRNR018425"/>
    </source>
</evidence>
<dbReference type="InterPro" id="IPR007012">
    <property type="entry name" value="PolA_pol_cen_dom"/>
</dbReference>
<dbReference type="CDD" id="cd05402">
    <property type="entry name" value="NT_PAP_TUTase"/>
    <property type="match status" value="1"/>
</dbReference>
<dbReference type="Gene3D" id="3.30.70.590">
    <property type="entry name" value="Poly(A) polymerase predicted RNA binding domain"/>
    <property type="match status" value="1"/>
</dbReference>
<evidence type="ECO:0000256" key="5">
    <source>
        <dbReference type="ARBA" id="ARBA00022679"/>
    </source>
</evidence>
<dbReference type="SUPFAM" id="SSF81631">
    <property type="entry name" value="PAP/OAS1 substrate-binding domain"/>
    <property type="match status" value="1"/>
</dbReference>
<dbReference type="Gene3D" id="3.30.460.10">
    <property type="entry name" value="Beta Polymerase, domain 2"/>
    <property type="match status" value="1"/>
</dbReference>
<evidence type="ECO:0000256" key="9">
    <source>
        <dbReference type="ARBA" id="ARBA00022842"/>
    </source>
</evidence>
<feature type="binding site" evidence="12">
    <location>
        <position position="224"/>
    </location>
    <ligand>
        <name>ATP</name>
        <dbReference type="ChEBI" id="CHEBI:30616"/>
    </ligand>
</feature>
<dbReference type="EMBL" id="JANBUW010000004">
    <property type="protein sequence ID" value="KAJ2852268.1"/>
    <property type="molecule type" value="Genomic_DNA"/>
</dbReference>
<reference evidence="18" key="1">
    <citation type="submission" date="2022-07" db="EMBL/GenBank/DDBJ databases">
        <title>Phylogenomic reconstructions and comparative analyses of Kickxellomycotina fungi.</title>
        <authorList>
            <person name="Reynolds N.K."/>
            <person name="Stajich J.E."/>
            <person name="Barry K."/>
            <person name="Grigoriev I.V."/>
            <person name="Crous P."/>
            <person name="Smith M.E."/>
        </authorList>
    </citation>
    <scope>NUCLEOTIDE SEQUENCE</scope>
    <source>
        <strain evidence="18">NRRL 1566</strain>
    </source>
</reference>
<comment type="similarity">
    <text evidence="3 11">Belongs to the poly(A) polymerase family.</text>
</comment>
<dbReference type="GO" id="GO:0046872">
    <property type="term" value="F:metal ion binding"/>
    <property type="evidence" value="ECO:0007669"/>
    <property type="project" value="UniProtKB-KW"/>
</dbReference>
<dbReference type="PANTHER" id="PTHR10682">
    <property type="entry name" value="POLY A POLYMERASE"/>
    <property type="match status" value="1"/>
</dbReference>
<dbReference type="GO" id="GO:0005524">
    <property type="term" value="F:ATP binding"/>
    <property type="evidence" value="ECO:0007669"/>
    <property type="project" value="UniProtKB-UniRule"/>
</dbReference>
<keyword evidence="5 11" id="KW-0808">Transferase</keyword>
<dbReference type="Proteomes" id="UP001139887">
    <property type="component" value="Unassembled WGS sequence"/>
</dbReference>
<sequence length="656" mass="73646">MSKPKYLGITYPIDFSPSNEDEENLANDLLETLKQEGQFESEEERKKREMVLGKIDKLVKEMVYRVSLKNKLPESLARECGGKIFTFGSYRLGAHGAGADIDTLCVVPSHVKREDFFEVMTQLLQERSEVTEFTAVTEAYVPVIKMQFSGIDIDLTVGILQQPTIPEDLDLLDNNILRSIDEVSVRSVNGSRVTDEILRLVPNIPTFRLALRCIKLWAKRRAIYSNPVGFFGGVAWAMAVARICQLYPNKCASNIVTRFFHVFSRWKWTTPIMLKTPEDGPGQFRVWNPRVYPSDQAHKMPIITPAYPSMCATHNVSQSTKQIIEMEIKRGLGIVDKIMKREASWSELFEKDVFFRRYKFYIQVNVSSINEDEYHKLHGFVDSRLRHFLAGLESTGQFVLVHPYIKSYDHEFTYKTPEEMQRIYAGFHPTKQSSSSETATTASDDGNGISPKTTTEDAAEIASSQDNAEATKSVSGNSEGKIYTSAFYLGLPLIKRDRSVSGRRRMDLSLPTQDFIKLVKSSDVWKNDEEMAISIRFLLQEQLPDEVFGGQPRERLRFSSSKKEKSKKRSAKSEGKQAESEEKAAAKKAKIAEAVVPSTSGFVESSDSKQSANETNGQNGGLRNGSSLKPAVDVSIPAPVPPTPRSGGIRLKLLGS</sequence>
<evidence type="ECO:0000256" key="2">
    <source>
        <dbReference type="ARBA" id="ARBA00004123"/>
    </source>
</evidence>
<keyword evidence="6 13" id="KW-0479">Metal-binding</keyword>
<dbReference type="SUPFAM" id="SSF55003">
    <property type="entry name" value="PAP/Archaeal CCA-adding enzyme, C-terminal domain"/>
    <property type="match status" value="1"/>
</dbReference>
<dbReference type="OrthoDB" id="412748at2759"/>
<evidence type="ECO:0000259" key="16">
    <source>
        <dbReference type="Pfam" id="PF04928"/>
    </source>
</evidence>
<feature type="domain" description="Poly(A) polymerase central" evidence="16">
    <location>
        <begin position="206"/>
        <end position="351"/>
    </location>
</feature>
<name>A0A9W8M2Z0_9FUNG</name>
<comment type="function">
    <text evidence="11">Polymerase that creates the 3'-poly(A) tail of mRNA's.</text>
</comment>
<organism evidence="18 19">
    <name type="scientific">Coemansia brasiliensis</name>
    <dbReference type="NCBI Taxonomy" id="2650707"/>
    <lineage>
        <taxon>Eukaryota</taxon>
        <taxon>Fungi</taxon>
        <taxon>Fungi incertae sedis</taxon>
        <taxon>Zoopagomycota</taxon>
        <taxon>Kickxellomycotina</taxon>
        <taxon>Kickxellomycetes</taxon>
        <taxon>Kickxellales</taxon>
        <taxon>Kickxellaceae</taxon>
        <taxon>Coemansia</taxon>
    </lineage>
</organism>
<dbReference type="EC" id="2.7.7.19" evidence="11"/>
<feature type="binding site" evidence="12">
    <location>
        <begin position="100"/>
        <end position="102"/>
    </location>
    <ligand>
        <name>ATP</name>
        <dbReference type="ChEBI" id="CHEBI:30616"/>
    </ligand>
</feature>
<keyword evidence="4 11" id="KW-0507">mRNA processing</keyword>
<protein>
    <recommendedName>
        <fullName evidence="11">Poly(A) polymerase</fullName>
        <ecNumber evidence="11">2.7.7.19</ecNumber>
    </recommendedName>
</protein>
<dbReference type="FunFam" id="3.30.460.10:FF:000002">
    <property type="entry name" value="Poly(A) polymerase alpha, putative"/>
    <property type="match status" value="1"/>
</dbReference>
<comment type="cofactor">
    <cofactor evidence="13">
        <name>Mg(2+)</name>
        <dbReference type="ChEBI" id="CHEBI:18420"/>
    </cofactor>
    <text evidence="13">Binds 2 magnesium ions. Also active with manganese.</text>
</comment>
<dbReference type="Pfam" id="PF20750">
    <property type="entry name" value="PAP_NTPase"/>
    <property type="match status" value="1"/>
</dbReference>
<feature type="compositionally biased region" description="Low complexity" evidence="14">
    <location>
        <begin position="433"/>
        <end position="443"/>
    </location>
</feature>
<evidence type="ECO:0000256" key="14">
    <source>
        <dbReference type="SAM" id="MobiDB-lite"/>
    </source>
</evidence>
<dbReference type="GO" id="GO:1990817">
    <property type="term" value="F:poly(A) RNA polymerase activity"/>
    <property type="evidence" value="ECO:0007669"/>
    <property type="project" value="UniProtKB-UniRule"/>
</dbReference>
<evidence type="ECO:0000313" key="18">
    <source>
        <dbReference type="EMBL" id="KAJ2852268.1"/>
    </source>
</evidence>
<dbReference type="SUPFAM" id="SSF81301">
    <property type="entry name" value="Nucleotidyltransferase"/>
    <property type="match status" value="1"/>
</dbReference>
<feature type="binding site" evidence="13">
    <location>
        <position position="102"/>
    </location>
    <ligand>
        <name>Mg(2+)</name>
        <dbReference type="ChEBI" id="CHEBI:18420"/>
        <label>1</label>
        <note>catalytic</note>
    </ligand>
</feature>
<dbReference type="FunFam" id="1.10.1410.10:FF:000001">
    <property type="entry name" value="Putative poly(A) polymerase gamma"/>
    <property type="match status" value="1"/>
</dbReference>
<feature type="binding site" evidence="13">
    <location>
        <position position="102"/>
    </location>
    <ligand>
        <name>Mg(2+)</name>
        <dbReference type="ChEBI" id="CHEBI:18420"/>
        <label>2</label>
        <note>catalytic</note>
    </ligand>
</feature>
<keyword evidence="18" id="KW-0548">Nucleotidyltransferase</keyword>
<dbReference type="GO" id="GO:0031123">
    <property type="term" value="P:RNA 3'-end processing"/>
    <property type="evidence" value="ECO:0007669"/>
    <property type="project" value="InterPro"/>
</dbReference>
<dbReference type="PANTHER" id="PTHR10682:SF10">
    <property type="entry name" value="POLYNUCLEOTIDE ADENYLYLTRANSFERASE"/>
    <property type="match status" value="1"/>
</dbReference>
<evidence type="ECO:0000256" key="12">
    <source>
        <dbReference type="PIRSR" id="PIRSR018425-1"/>
    </source>
</evidence>
<keyword evidence="8 11" id="KW-0067">ATP-binding</keyword>
<evidence type="ECO:0000256" key="10">
    <source>
        <dbReference type="ARBA" id="ARBA00023242"/>
    </source>
</evidence>
<comment type="cofactor">
    <cofactor evidence="1">
        <name>Mn(2+)</name>
        <dbReference type="ChEBI" id="CHEBI:29035"/>
    </cofactor>
</comment>
<dbReference type="AlphaFoldDB" id="A0A9W8M2Z0"/>
<dbReference type="InterPro" id="IPR014492">
    <property type="entry name" value="PolyA_polymerase"/>
</dbReference>
<dbReference type="InterPro" id="IPR048840">
    <property type="entry name" value="PolA_pol_NTPase"/>
</dbReference>
<feature type="region of interest" description="Disordered" evidence="14">
    <location>
        <begin position="428"/>
        <end position="476"/>
    </location>
</feature>
<dbReference type="InterPro" id="IPR011068">
    <property type="entry name" value="NuclTrfase_I-like_C"/>
</dbReference>
<accession>A0A9W8M2Z0</accession>
<feature type="binding site" evidence="12">
    <location>
        <begin position="233"/>
        <end position="234"/>
    </location>
    <ligand>
        <name>ATP</name>
        <dbReference type="ChEBI" id="CHEBI:30616"/>
    </ligand>
</feature>
<dbReference type="Pfam" id="PF04926">
    <property type="entry name" value="PAP_RNA-bind"/>
    <property type="match status" value="1"/>
</dbReference>
<dbReference type="Gene3D" id="1.10.1410.10">
    <property type="match status" value="1"/>
</dbReference>
<dbReference type="Pfam" id="PF04928">
    <property type="entry name" value="PAP_central"/>
    <property type="match status" value="1"/>
</dbReference>
<feature type="binding site" evidence="12">
    <location>
        <position position="215"/>
    </location>
    <ligand>
        <name>ATP</name>
        <dbReference type="ChEBI" id="CHEBI:30616"/>
    </ligand>
</feature>
<dbReference type="InterPro" id="IPR007010">
    <property type="entry name" value="PolA_pol_RNA-bd_dom"/>
</dbReference>
<feature type="domain" description="Poly(A) polymerase nucleotidyltransferase" evidence="17">
    <location>
        <begin position="8"/>
        <end position="201"/>
    </location>
</feature>
<comment type="caution">
    <text evidence="18">The sequence shown here is derived from an EMBL/GenBank/DDBJ whole genome shotgun (WGS) entry which is preliminary data.</text>
</comment>
<dbReference type="GO" id="GO:0003723">
    <property type="term" value="F:RNA binding"/>
    <property type="evidence" value="ECO:0007669"/>
    <property type="project" value="UniProtKB-UniRule"/>
</dbReference>
<feature type="compositionally biased region" description="Polar residues" evidence="14">
    <location>
        <begin position="597"/>
        <end position="617"/>
    </location>
</feature>
<evidence type="ECO:0000259" key="17">
    <source>
        <dbReference type="Pfam" id="PF20750"/>
    </source>
</evidence>
<gene>
    <name evidence="18" type="primary">PAP1</name>
    <name evidence="18" type="ORF">IWW36_000411</name>
</gene>
<feature type="binding site" evidence="13">
    <location>
        <position position="100"/>
    </location>
    <ligand>
        <name>Mg(2+)</name>
        <dbReference type="ChEBI" id="CHEBI:18420"/>
        <label>1</label>
        <note>catalytic</note>
    </ligand>
</feature>
<dbReference type="GO" id="GO:0006397">
    <property type="term" value="P:mRNA processing"/>
    <property type="evidence" value="ECO:0007669"/>
    <property type="project" value="UniProtKB-KW"/>
</dbReference>
<keyword evidence="10 11" id="KW-0539">Nucleus</keyword>
<dbReference type="PIRSF" id="PIRSF018425">
    <property type="entry name" value="PolyA_polymerase"/>
    <property type="match status" value="1"/>
</dbReference>
<evidence type="ECO:0000256" key="6">
    <source>
        <dbReference type="ARBA" id="ARBA00022723"/>
    </source>
</evidence>
<dbReference type="InterPro" id="IPR043519">
    <property type="entry name" value="NT_sf"/>
</dbReference>
<evidence type="ECO:0000256" key="7">
    <source>
        <dbReference type="ARBA" id="ARBA00022741"/>
    </source>
</evidence>
<evidence type="ECO:0000256" key="3">
    <source>
        <dbReference type="ARBA" id="ARBA00010912"/>
    </source>
</evidence>
<keyword evidence="9 13" id="KW-0460">Magnesium</keyword>
<feature type="domain" description="Poly(A) polymerase RNA-binding" evidence="15">
    <location>
        <begin position="354"/>
        <end position="551"/>
    </location>
</feature>
<evidence type="ECO:0000256" key="8">
    <source>
        <dbReference type="ARBA" id="ARBA00022840"/>
    </source>
</evidence>
<feature type="compositionally biased region" description="Basic and acidic residues" evidence="14">
    <location>
        <begin position="571"/>
        <end position="585"/>
    </location>
</feature>
<dbReference type="GO" id="GO:0005634">
    <property type="term" value="C:nucleus"/>
    <property type="evidence" value="ECO:0007669"/>
    <property type="project" value="UniProtKB-SubCell"/>
</dbReference>
<comment type="subcellular location">
    <subcellularLocation>
        <location evidence="2 11">Nucleus</location>
    </subcellularLocation>
</comment>
<feature type="compositionally biased region" description="Polar residues" evidence="14">
    <location>
        <begin position="462"/>
        <end position="476"/>
    </location>
</feature>